<feature type="transmembrane region" description="Helical" evidence="2">
    <location>
        <begin position="1152"/>
        <end position="1171"/>
    </location>
</feature>
<keyword evidence="2" id="KW-0472">Membrane</keyword>
<dbReference type="Pfam" id="PF11915">
    <property type="entry name" value="DUF3433"/>
    <property type="match status" value="2"/>
</dbReference>
<feature type="transmembrane region" description="Helical" evidence="2">
    <location>
        <begin position="792"/>
        <end position="815"/>
    </location>
</feature>
<organism evidence="3 4">
    <name type="scientific">Letharia lupina</name>
    <dbReference type="NCBI Taxonomy" id="560253"/>
    <lineage>
        <taxon>Eukaryota</taxon>
        <taxon>Fungi</taxon>
        <taxon>Dikarya</taxon>
        <taxon>Ascomycota</taxon>
        <taxon>Pezizomycotina</taxon>
        <taxon>Lecanoromycetes</taxon>
        <taxon>OSLEUM clade</taxon>
        <taxon>Lecanoromycetidae</taxon>
        <taxon>Lecanorales</taxon>
        <taxon>Lecanorineae</taxon>
        <taxon>Parmeliaceae</taxon>
        <taxon>Letharia</taxon>
    </lineage>
</organism>
<evidence type="ECO:0000313" key="3">
    <source>
        <dbReference type="EMBL" id="KAF6219661.1"/>
    </source>
</evidence>
<feature type="transmembrane region" description="Helical" evidence="2">
    <location>
        <begin position="573"/>
        <end position="596"/>
    </location>
</feature>
<dbReference type="PANTHER" id="PTHR37544:SF3">
    <property type="entry name" value="SPRAY"/>
    <property type="match status" value="1"/>
</dbReference>
<evidence type="ECO:0000313" key="4">
    <source>
        <dbReference type="Proteomes" id="UP000593566"/>
    </source>
</evidence>
<evidence type="ECO:0000256" key="1">
    <source>
        <dbReference type="SAM" id="MobiDB-lite"/>
    </source>
</evidence>
<feature type="transmembrane region" description="Helical" evidence="2">
    <location>
        <begin position="684"/>
        <end position="706"/>
    </location>
</feature>
<feature type="transmembrane region" description="Helical" evidence="2">
    <location>
        <begin position="726"/>
        <end position="746"/>
    </location>
</feature>
<keyword evidence="4" id="KW-1185">Reference proteome</keyword>
<dbReference type="PANTHER" id="PTHR37544">
    <property type="entry name" value="SPRAY-RELATED"/>
    <property type="match status" value="1"/>
</dbReference>
<comment type="caution">
    <text evidence="3">The sequence shown here is derived from an EMBL/GenBank/DDBJ whole genome shotgun (WGS) entry which is preliminary data.</text>
</comment>
<evidence type="ECO:0000256" key="2">
    <source>
        <dbReference type="SAM" id="Phobius"/>
    </source>
</evidence>
<dbReference type="GeneID" id="59332539"/>
<dbReference type="AlphaFoldDB" id="A0A8H6CAI3"/>
<keyword evidence="2" id="KW-1133">Transmembrane helix</keyword>
<reference evidence="3 4" key="1">
    <citation type="journal article" date="2020" name="Genomics">
        <title>Complete, high-quality genomes from long-read metagenomic sequencing of two wolf lichen thalli reveals enigmatic genome architecture.</title>
        <authorList>
            <person name="McKenzie S.K."/>
            <person name="Walston R.F."/>
            <person name="Allen J.L."/>
        </authorList>
    </citation>
    <scope>NUCLEOTIDE SEQUENCE [LARGE SCALE GENOMIC DNA]</scope>
    <source>
        <strain evidence="3">WasteWater1</strain>
    </source>
</reference>
<name>A0A8H6CAI3_9LECA</name>
<feature type="region of interest" description="Disordered" evidence="1">
    <location>
        <begin position="40"/>
        <end position="60"/>
    </location>
</feature>
<dbReference type="RefSeq" id="XP_037149096.1">
    <property type="nucleotide sequence ID" value="XM_037295049.1"/>
</dbReference>
<dbReference type="InterPro" id="IPR021840">
    <property type="entry name" value="DUF3433"/>
</dbReference>
<sequence length="1247" mass="136344">MHPRFQFCGGGCPSESTGGPWALFRASMLSHSLRFSRSSTCTSLLTPPPKTSKQDADRRGQWTAPASASARLQLRKSNAFPLILVAIFEYLSHESRRDGGIVFAEQDFSNFTTFTYFYLPTILAVMYSMIWAWIALDTKRLEPYFQMSKVEGASPANSIFLHYPFDLEIVPPIKALRLRYAVTLPETFVTDNHRRHWSVVIAWFVSTIVFCGITPLSGAVFEYRVVSLSTTTSVTHTAGLLPVVEQSSSLNRGFMLNAYSTLWLDQKLPSFTTRDAAFIPFEIGQQAGPASFKSNWTAQTTMYSSSLDCQPALVGNDSHGVTYDSGKGCVVEEIDIDGLTPNSTSLFSSYYQTLCASGNTSKAFMAYSFQNSEPPQGRKPLELQGSYAWSNEETGAPWASYSEKTVLFCEPSYSAQSVNATLTMPNMTVSNVIPLAPPRQLLSTAFDISTFESIVISRSPNQNGQQQSTADQLKGDINETTQYIDTTQLEIRGITDIFDNIIVFAVGSSQLAADAYLNASVLATSLDSAYKVLFALALNSLLSTSTSSSYSTLNEGLGTICGNTNAIAVVRTLAILLEACLGLASLATLLLLLICWNRRSELRKDPASLSNVLEITQNDPKVPKIIEELVQKSGESSLTLRGGGLRMDCCMRKRPLSSNNSRSAAAEVGNDANGKPILPFVMGYAVGSAFLAVLVAVLIIVVVLRLCIHHLNGLPLPSNNPIVAQIILNYIPVLFATLVEPFWTMLNRKLCLLKPFEALRGGEAKASQSMDLRYTSLPPQLAIWRALKARHFLLVAVCAIGFSANVLAVVLNALLQPRLTVIASDGTFLKSSLPSINQTSSETSSSDHLYIAAANFSHGASLPAWVSRDLYFLPFQINTTSPLESIQSYKATTPGFGLNVVCTNQTWADPAYITMPNNDIGQPQISVDQNNVYCTRQWDTFYDSHSKTNASLELLAPLGPSFANASQGDQDICGSTLAMGFLRAELYAEVEGVDSLFTSSTWMTCESTVFTAMYEVEVTTNGRVENYVRKSEISTNLSLANSSSLPSFLSDLFVAFDAPFNNKNPHWNNDNTRDTWAGFLIKALTNSPRFIDPTLPAPDFEKIAPVVVDLITRLFPIIISLQPSAFVPAPQGATVEGTLHGPCTRVFMSSSMFVVTVILLLLNIAVVVAYYSRRPRPIPKSVLAETIAGVLELFNGSGLVEEQVRDKPWPEDWRFVYGGFIGLGDGKPRMGIERRPFVVPLGAKKGV</sequence>
<feature type="transmembrane region" description="Helical" evidence="2">
    <location>
        <begin position="200"/>
        <end position="221"/>
    </location>
</feature>
<feature type="transmembrane region" description="Helical" evidence="2">
    <location>
        <begin position="116"/>
        <end position="136"/>
    </location>
</feature>
<proteinExistence type="predicted"/>
<dbReference type="EMBL" id="JACCJB010000019">
    <property type="protein sequence ID" value="KAF6219661.1"/>
    <property type="molecule type" value="Genomic_DNA"/>
</dbReference>
<dbReference type="Proteomes" id="UP000593566">
    <property type="component" value="Unassembled WGS sequence"/>
</dbReference>
<accession>A0A8H6CAI3</accession>
<protein>
    <submittedName>
        <fullName evidence="3">Uncharacterized protein</fullName>
    </submittedName>
</protein>
<gene>
    <name evidence="3" type="ORF">HO133_004130</name>
</gene>
<keyword evidence="2" id="KW-0812">Transmembrane</keyword>